<dbReference type="AlphaFoldDB" id="A0A290ZF72"/>
<keyword evidence="4" id="KW-0132">Cell division</keyword>
<dbReference type="PANTHER" id="PTHR22683">
    <property type="entry name" value="SPORULATION PROTEIN RELATED"/>
    <property type="match status" value="1"/>
</dbReference>
<dbReference type="EMBL" id="CP023445">
    <property type="protein sequence ID" value="ATE57635.1"/>
    <property type="molecule type" value="Genomic_DNA"/>
</dbReference>
<keyword evidence="4" id="KW-0131">Cell cycle</keyword>
<dbReference type="PANTHER" id="PTHR22683:SF41">
    <property type="entry name" value="DNA TRANSLOCASE FTSK"/>
    <property type="match status" value="1"/>
</dbReference>
<dbReference type="SUPFAM" id="SSF52540">
    <property type="entry name" value="P-loop containing nucleoside triphosphate hydrolases"/>
    <property type="match status" value="1"/>
</dbReference>
<dbReference type="InterPro" id="IPR002543">
    <property type="entry name" value="FtsK_dom"/>
</dbReference>
<dbReference type="RefSeq" id="WP_096497290.1">
    <property type="nucleotide sequence ID" value="NZ_CP023445.1"/>
</dbReference>
<gene>
    <name evidence="4" type="ORF">CNX65_33600</name>
</gene>
<dbReference type="Proteomes" id="UP000218505">
    <property type="component" value="Chromosome"/>
</dbReference>
<evidence type="ECO:0000256" key="2">
    <source>
        <dbReference type="ARBA" id="ARBA00022840"/>
    </source>
</evidence>
<name>A0A290ZF72_9PSEU</name>
<dbReference type="Pfam" id="PF01580">
    <property type="entry name" value="FtsK_SpoIIIE"/>
    <property type="match status" value="1"/>
</dbReference>
<reference evidence="4" key="1">
    <citation type="submission" date="2017-09" db="EMBL/GenBank/DDBJ databases">
        <title>Complete Genome Sequence of ansamitocin-producing Bacterium Actinosynnema pretiosum X47.</title>
        <authorList>
            <person name="Cao G."/>
            <person name="Zong G."/>
            <person name="Zhong C."/>
            <person name="Fu J."/>
        </authorList>
    </citation>
    <scope>NUCLEOTIDE SEQUENCE [LARGE SCALE GENOMIC DNA]</scope>
    <source>
        <strain evidence="4">X47</strain>
    </source>
</reference>
<sequence length="460" mass="50172">MSEQPSSRRGVGWEWRLVRWLVRHPGALATPGALAALLLEVGPQVTGGVLGGLTAGALGWYRGHPDSFDTWAAPVGRAWRRRWAGAYLGPRWARLMGSCGLTKVHHRTGEVLVPRVLRVRSWSPSIDTVRVRLAPGQAMRAFAAVLPELAATLKADRVAVEQGRPGEVVLIVQRGEPFTHVIPAPAMPETCDAVDLTALCLGETELGGRWREPLLGTHHITAGATGSGKNSVVMAKMRAVAPLIRDGLVRPWVCDPKRFEFVALKPILDGRYADNPDDCAELITRFVENMERKQKRLQRNRKRGVPVSRENPLDWLIVDEVGFLMAYSSERTHEIVNACAVISSMGRATHDVLDVYVQEPSKDVVPIRDLLPHRLCLRVTSERHPDMVLGDGARARGAIADEIAEDASTAGIGYRVDPRSRTPRRVRAAYTTDTDVAELVAFVKAGPSGAVGGSALRTAA</sequence>
<dbReference type="KEGG" id="apre:CNX65_33600"/>
<accession>A0A290ZF72</accession>
<evidence type="ECO:0000313" key="5">
    <source>
        <dbReference type="Proteomes" id="UP000218505"/>
    </source>
</evidence>
<protein>
    <submittedName>
        <fullName evidence="4">Cell division protein FtsK</fullName>
    </submittedName>
</protein>
<feature type="domain" description="FtsK" evidence="3">
    <location>
        <begin position="217"/>
        <end position="307"/>
    </location>
</feature>
<dbReference type="GO" id="GO:0051301">
    <property type="term" value="P:cell division"/>
    <property type="evidence" value="ECO:0007669"/>
    <property type="project" value="UniProtKB-KW"/>
</dbReference>
<dbReference type="InterPro" id="IPR050206">
    <property type="entry name" value="FtsK/SpoIIIE/SftA"/>
</dbReference>
<keyword evidence="5" id="KW-1185">Reference proteome</keyword>
<dbReference type="GO" id="GO:0005524">
    <property type="term" value="F:ATP binding"/>
    <property type="evidence" value="ECO:0007669"/>
    <property type="project" value="UniProtKB-KW"/>
</dbReference>
<dbReference type="Gene3D" id="3.40.50.300">
    <property type="entry name" value="P-loop containing nucleotide triphosphate hydrolases"/>
    <property type="match status" value="1"/>
</dbReference>
<keyword evidence="1" id="KW-0547">Nucleotide-binding</keyword>
<dbReference type="GO" id="GO:0003677">
    <property type="term" value="F:DNA binding"/>
    <property type="evidence" value="ECO:0007669"/>
    <property type="project" value="InterPro"/>
</dbReference>
<evidence type="ECO:0000259" key="3">
    <source>
        <dbReference type="Pfam" id="PF01580"/>
    </source>
</evidence>
<organism evidence="4 5">
    <name type="scientific">Actinosynnema pretiosum</name>
    <dbReference type="NCBI Taxonomy" id="42197"/>
    <lineage>
        <taxon>Bacteria</taxon>
        <taxon>Bacillati</taxon>
        <taxon>Actinomycetota</taxon>
        <taxon>Actinomycetes</taxon>
        <taxon>Pseudonocardiales</taxon>
        <taxon>Pseudonocardiaceae</taxon>
        <taxon>Actinosynnema</taxon>
    </lineage>
</organism>
<evidence type="ECO:0000256" key="1">
    <source>
        <dbReference type="ARBA" id="ARBA00022741"/>
    </source>
</evidence>
<proteinExistence type="predicted"/>
<evidence type="ECO:0000313" key="4">
    <source>
        <dbReference type="EMBL" id="ATE57635.1"/>
    </source>
</evidence>
<dbReference type="InterPro" id="IPR027417">
    <property type="entry name" value="P-loop_NTPase"/>
</dbReference>
<keyword evidence="2" id="KW-0067">ATP-binding</keyword>